<reference evidence="8 9" key="1">
    <citation type="submission" date="2019-04" db="EMBL/GenBank/DDBJ databases">
        <title>Genome sequencing of Clostridium botulinum Groups I-IV and Clostridium butyricum.</title>
        <authorList>
            <person name="Brunt J."/>
            <person name="Van Vliet A.H.M."/>
            <person name="Stringer S.C."/>
            <person name="Carter A.T."/>
            <person name="Peck M.W."/>
        </authorList>
    </citation>
    <scope>NUCLEOTIDE SEQUENCE [LARGE SCALE GENOMIC DNA]</scope>
    <source>
        <strain evidence="8 9">BL81</strain>
    </source>
</reference>
<dbReference type="AlphaFoldDB" id="A0A6B4JLG5"/>
<dbReference type="InterPro" id="IPR038054">
    <property type="entry name" value="LD_TPept-like_central_sf"/>
</dbReference>
<dbReference type="PROSITE" id="PS52029">
    <property type="entry name" value="LD_TPASE"/>
    <property type="match status" value="1"/>
</dbReference>
<dbReference type="GO" id="GO:0071972">
    <property type="term" value="F:peptidoglycan L,D-transpeptidase activity"/>
    <property type="evidence" value="ECO:0007669"/>
    <property type="project" value="TreeGrafter"/>
</dbReference>
<dbReference type="GO" id="GO:0018104">
    <property type="term" value="P:peptidoglycan-protein cross-linking"/>
    <property type="evidence" value="ECO:0007669"/>
    <property type="project" value="TreeGrafter"/>
</dbReference>
<dbReference type="SUPFAM" id="SSF143985">
    <property type="entry name" value="L,D-transpeptidase pre-catalytic domain-like"/>
    <property type="match status" value="1"/>
</dbReference>
<dbReference type="InterPro" id="IPR038063">
    <property type="entry name" value="Transpep_catalytic_dom"/>
</dbReference>
<keyword evidence="2" id="KW-0808">Transferase</keyword>
<dbReference type="GO" id="GO:0016740">
    <property type="term" value="F:transferase activity"/>
    <property type="evidence" value="ECO:0007669"/>
    <property type="project" value="UniProtKB-KW"/>
</dbReference>
<feature type="active site" description="Proton donor/acceptor" evidence="6">
    <location>
        <position position="439"/>
    </location>
</feature>
<evidence type="ECO:0000256" key="5">
    <source>
        <dbReference type="ARBA" id="ARBA00023316"/>
    </source>
</evidence>
<evidence type="ECO:0000313" key="9">
    <source>
        <dbReference type="Proteomes" id="UP000486903"/>
    </source>
</evidence>
<name>A0A6B4JLG5_CLOBO</name>
<dbReference type="InterPro" id="IPR005490">
    <property type="entry name" value="LD_TPept_cat_dom"/>
</dbReference>
<dbReference type="Gene3D" id="2.40.440.10">
    <property type="entry name" value="L,D-transpeptidase catalytic domain-like"/>
    <property type="match status" value="1"/>
</dbReference>
<feature type="active site" description="Nucleophile" evidence="6">
    <location>
        <position position="460"/>
    </location>
</feature>
<dbReference type="SUPFAM" id="SSF141523">
    <property type="entry name" value="L,D-transpeptidase catalytic domain-like"/>
    <property type="match status" value="1"/>
</dbReference>
<dbReference type="PANTHER" id="PTHR30582:SF33">
    <property type="entry name" value="EXPORTED PROTEIN"/>
    <property type="match status" value="1"/>
</dbReference>
<feature type="domain" description="L,D-TPase catalytic" evidence="7">
    <location>
        <begin position="365"/>
        <end position="484"/>
    </location>
</feature>
<evidence type="ECO:0000259" key="7">
    <source>
        <dbReference type="PROSITE" id="PS52029"/>
    </source>
</evidence>
<dbReference type="EMBL" id="SXFB01000002">
    <property type="protein sequence ID" value="NFV25498.1"/>
    <property type="molecule type" value="Genomic_DNA"/>
</dbReference>
<keyword evidence="5 6" id="KW-0961">Cell wall biogenesis/degradation</keyword>
<gene>
    <name evidence="8" type="ORF">FDG31_04840</name>
</gene>
<organism evidence="8 9">
    <name type="scientific">Clostridium botulinum</name>
    <dbReference type="NCBI Taxonomy" id="1491"/>
    <lineage>
        <taxon>Bacteria</taxon>
        <taxon>Bacillati</taxon>
        <taxon>Bacillota</taxon>
        <taxon>Clostridia</taxon>
        <taxon>Eubacteriales</taxon>
        <taxon>Clostridiaceae</taxon>
        <taxon>Clostridium</taxon>
    </lineage>
</organism>
<keyword evidence="3 6" id="KW-0133">Cell shape</keyword>
<dbReference type="Gene3D" id="3.10.20.800">
    <property type="match status" value="1"/>
</dbReference>
<proteinExistence type="predicted"/>
<evidence type="ECO:0000256" key="3">
    <source>
        <dbReference type="ARBA" id="ARBA00022960"/>
    </source>
</evidence>
<dbReference type="CDD" id="cd16913">
    <property type="entry name" value="YkuD_like"/>
    <property type="match status" value="1"/>
</dbReference>
<evidence type="ECO:0000256" key="4">
    <source>
        <dbReference type="ARBA" id="ARBA00022984"/>
    </source>
</evidence>
<keyword evidence="4 6" id="KW-0573">Peptidoglycan synthesis</keyword>
<evidence type="ECO:0000256" key="6">
    <source>
        <dbReference type="PROSITE-ProRule" id="PRU01373"/>
    </source>
</evidence>
<dbReference type="Proteomes" id="UP000486903">
    <property type="component" value="Unassembled WGS sequence"/>
</dbReference>
<evidence type="ECO:0000256" key="1">
    <source>
        <dbReference type="ARBA" id="ARBA00004752"/>
    </source>
</evidence>
<evidence type="ECO:0000313" key="8">
    <source>
        <dbReference type="EMBL" id="NFV25498.1"/>
    </source>
</evidence>
<dbReference type="GO" id="GO:0071555">
    <property type="term" value="P:cell wall organization"/>
    <property type="evidence" value="ECO:0007669"/>
    <property type="project" value="UniProtKB-UniRule"/>
</dbReference>
<sequence length="486" mass="56180">MKRIQFKVSTFTLYYFEKGKEVIVVDKQYKVKCLKNIGIILILILLIIIYFSLSFYFFNHFYFGTIVNGVNISCKNLDDANTKLSNELESYKLELKERDGTNEEILNSSIDLKYTPEDKLNELKSDQKPFQWIFKFFKTSNYNSVNLVSYNEDLLKECLNELSCFDENKVVESQNPTFKYVNHGYVIIDEIYGNKIKRDVLYENIVKSIINGVRVLNLDKIDCYESPKYTSDSPKVIAVNDKLNKYILTEITYDFSDRKEVIDDSIINQWITVDDDLNIIFDEKKIRHYINKIANSYNTVAKTREFLTSIGTKTKVTGGNYGWIINTEEEVKELINVVESGQVITREPVYRQKAVSRDINDIGNTYVEIDFTKQYLWFYKDGTMVTQGDVVTGNVSLGHATPVGVYMLNYKQKDATLKGENYATDVKYWMPFNGGIGIHDAIWRNQFGGTIYKTNGSHGCVNAPSYLAQKIFENIEPGTPIVCYYE</sequence>
<dbReference type="InterPro" id="IPR050979">
    <property type="entry name" value="LD-transpeptidase"/>
</dbReference>
<evidence type="ECO:0000256" key="2">
    <source>
        <dbReference type="ARBA" id="ARBA00022679"/>
    </source>
</evidence>
<accession>A0A6B4JLG5</accession>
<comment type="pathway">
    <text evidence="1 6">Cell wall biogenesis; peptidoglycan biosynthesis.</text>
</comment>
<dbReference type="PANTHER" id="PTHR30582">
    <property type="entry name" value="L,D-TRANSPEPTIDASE"/>
    <property type="match status" value="1"/>
</dbReference>
<dbReference type="Pfam" id="PF03734">
    <property type="entry name" value="YkuD"/>
    <property type="match status" value="1"/>
</dbReference>
<comment type="caution">
    <text evidence="8">The sequence shown here is derived from an EMBL/GenBank/DDBJ whole genome shotgun (WGS) entry which is preliminary data.</text>
</comment>
<dbReference type="UniPathway" id="UPA00219"/>
<dbReference type="Pfam" id="PF12229">
    <property type="entry name" value="PG_binding_4"/>
    <property type="match status" value="2"/>
</dbReference>
<protein>
    <submittedName>
        <fullName evidence="8">Peptidoglycan-binding protein</fullName>
    </submittedName>
</protein>
<dbReference type="InterPro" id="IPR022029">
    <property type="entry name" value="YoaR-like_PG-bd"/>
</dbReference>
<dbReference type="GO" id="GO:0008360">
    <property type="term" value="P:regulation of cell shape"/>
    <property type="evidence" value="ECO:0007669"/>
    <property type="project" value="UniProtKB-UniRule"/>
</dbReference>
<dbReference type="GO" id="GO:0005576">
    <property type="term" value="C:extracellular region"/>
    <property type="evidence" value="ECO:0007669"/>
    <property type="project" value="TreeGrafter"/>
</dbReference>